<sequence length="309" mass="33388">MNTDTETPRKNRRRRGPLISAAAVACAAATAAAGLIALNTSDGAGSPEAAPVAADNAAKSAGALIWRDEFNRPAGTAPDGGKWNVEVNGDGGGNDELQYYTNRRDNLAHDGNGNMVITARKGNPGDYQCHYGYCQYTSGRMNTAGKFEHAYGRFEARIQIPIGQGIWPAFWMLGNDLGQVGWPNSGEIDIMENIGSKPADVHGSLHGPGYSGGNPITGSYYHPQGWAFADTFHTFAVEWSPESITWFVDGNAYQTFTPADTRGNPWVYDHPFFMILNVAVGGSWPGDPDASTQFPQQMKIDYVRVYDLG</sequence>
<dbReference type="CDD" id="cd08023">
    <property type="entry name" value="GH16_laminarinase_like"/>
    <property type="match status" value="1"/>
</dbReference>
<keyword evidence="5" id="KW-1185">Reference proteome</keyword>
<name>A0ABV9SNH7_9ACTN</name>
<dbReference type="EMBL" id="JBHSIY010000006">
    <property type="protein sequence ID" value="MFC4866482.1"/>
    <property type="molecule type" value="Genomic_DNA"/>
</dbReference>
<evidence type="ECO:0000313" key="5">
    <source>
        <dbReference type="Proteomes" id="UP001595858"/>
    </source>
</evidence>
<comment type="similarity">
    <text evidence="1">Belongs to the glycosyl hydrolase 16 family.</text>
</comment>
<evidence type="ECO:0000313" key="4">
    <source>
        <dbReference type="EMBL" id="MFC4866482.1"/>
    </source>
</evidence>
<dbReference type="PANTHER" id="PTHR10963:SF55">
    <property type="entry name" value="GLYCOSIDE HYDROLASE FAMILY 16 PROTEIN"/>
    <property type="match status" value="1"/>
</dbReference>
<keyword evidence="2" id="KW-0732">Signal</keyword>
<evidence type="ECO:0000259" key="3">
    <source>
        <dbReference type="PROSITE" id="PS51762"/>
    </source>
</evidence>
<comment type="caution">
    <text evidence="4">The sequence shown here is derived from an EMBL/GenBank/DDBJ whole genome shotgun (WGS) entry which is preliminary data.</text>
</comment>
<evidence type="ECO:0000256" key="2">
    <source>
        <dbReference type="SAM" id="SignalP"/>
    </source>
</evidence>
<dbReference type="Gene3D" id="2.60.120.200">
    <property type="match status" value="1"/>
</dbReference>
<dbReference type="Proteomes" id="UP001595858">
    <property type="component" value="Unassembled WGS sequence"/>
</dbReference>
<dbReference type="SUPFAM" id="SSF49899">
    <property type="entry name" value="Concanavalin A-like lectins/glucanases"/>
    <property type="match status" value="1"/>
</dbReference>
<dbReference type="RefSeq" id="WP_344140254.1">
    <property type="nucleotide sequence ID" value="NZ_BAAAQI010000001.1"/>
</dbReference>
<feature type="signal peptide" evidence="2">
    <location>
        <begin position="1"/>
        <end position="33"/>
    </location>
</feature>
<evidence type="ECO:0000256" key="1">
    <source>
        <dbReference type="ARBA" id="ARBA00006865"/>
    </source>
</evidence>
<organism evidence="4 5">
    <name type="scientific">Streptomonospora arabica</name>
    <dbReference type="NCBI Taxonomy" id="412417"/>
    <lineage>
        <taxon>Bacteria</taxon>
        <taxon>Bacillati</taxon>
        <taxon>Actinomycetota</taxon>
        <taxon>Actinomycetes</taxon>
        <taxon>Streptosporangiales</taxon>
        <taxon>Nocardiopsidaceae</taxon>
        <taxon>Streptomonospora</taxon>
    </lineage>
</organism>
<dbReference type="InterPro" id="IPR000757">
    <property type="entry name" value="Beta-glucanase-like"/>
</dbReference>
<keyword evidence="4" id="KW-0378">Hydrolase</keyword>
<dbReference type="PROSITE" id="PS51762">
    <property type="entry name" value="GH16_2"/>
    <property type="match status" value="1"/>
</dbReference>
<feature type="domain" description="GH16" evidence="3">
    <location>
        <begin position="39"/>
        <end position="309"/>
    </location>
</feature>
<dbReference type="InterPro" id="IPR013320">
    <property type="entry name" value="ConA-like_dom_sf"/>
</dbReference>
<proteinExistence type="inferred from homology"/>
<dbReference type="GO" id="GO:0016787">
    <property type="term" value="F:hydrolase activity"/>
    <property type="evidence" value="ECO:0007669"/>
    <property type="project" value="UniProtKB-KW"/>
</dbReference>
<feature type="chain" id="PRO_5046202815" evidence="2">
    <location>
        <begin position="34"/>
        <end position="309"/>
    </location>
</feature>
<dbReference type="Pfam" id="PF00722">
    <property type="entry name" value="Glyco_hydro_16"/>
    <property type="match status" value="1"/>
</dbReference>
<dbReference type="InterPro" id="IPR050546">
    <property type="entry name" value="Glycosyl_Hydrlase_16"/>
</dbReference>
<dbReference type="PANTHER" id="PTHR10963">
    <property type="entry name" value="GLYCOSYL HYDROLASE-RELATED"/>
    <property type="match status" value="1"/>
</dbReference>
<accession>A0ABV9SNH7</accession>
<protein>
    <submittedName>
        <fullName evidence="4">Glycoside hydrolase family 16 protein</fullName>
    </submittedName>
</protein>
<gene>
    <name evidence="4" type="ORF">ACFPCZ_07555</name>
</gene>
<reference evidence="5" key="1">
    <citation type="journal article" date="2019" name="Int. J. Syst. Evol. Microbiol.">
        <title>The Global Catalogue of Microorganisms (GCM) 10K type strain sequencing project: providing services to taxonomists for standard genome sequencing and annotation.</title>
        <authorList>
            <consortium name="The Broad Institute Genomics Platform"/>
            <consortium name="The Broad Institute Genome Sequencing Center for Infectious Disease"/>
            <person name="Wu L."/>
            <person name="Ma J."/>
        </authorList>
    </citation>
    <scope>NUCLEOTIDE SEQUENCE [LARGE SCALE GENOMIC DNA]</scope>
    <source>
        <strain evidence="5">CGMCC 4.7304</strain>
    </source>
</reference>